<evidence type="ECO:0000313" key="1">
    <source>
        <dbReference type="EMBL" id="MFD2247610.1"/>
    </source>
</evidence>
<name>A0ABW5D230_9BACT</name>
<dbReference type="Proteomes" id="UP001597374">
    <property type="component" value="Unassembled WGS sequence"/>
</dbReference>
<comment type="caution">
    <text evidence="1">The sequence shown here is derived from an EMBL/GenBank/DDBJ whole genome shotgun (WGS) entry which is preliminary data.</text>
</comment>
<accession>A0ABW5D230</accession>
<dbReference type="EMBL" id="JBHUIM010000002">
    <property type="protein sequence ID" value="MFD2247610.1"/>
    <property type="molecule type" value="Genomic_DNA"/>
</dbReference>
<evidence type="ECO:0000313" key="2">
    <source>
        <dbReference type="Proteomes" id="UP001597374"/>
    </source>
</evidence>
<protein>
    <recommendedName>
        <fullName evidence="3">Secreted protein</fullName>
    </recommendedName>
</protein>
<organism evidence="1 2">
    <name type="scientific">Pontibacter ruber</name>
    <dbReference type="NCBI Taxonomy" id="1343895"/>
    <lineage>
        <taxon>Bacteria</taxon>
        <taxon>Pseudomonadati</taxon>
        <taxon>Bacteroidota</taxon>
        <taxon>Cytophagia</taxon>
        <taxon>Cytophagales</taxon>
        <taxon>Hymenobacteraceae</taxon>
        <taxon>Pontibacter</taxon>
    </lineage>
</organism>
<reference evidence="2" key="1">
    <citation type="journal article" date="2019" name="Int. J. Syst. Evol. Microbiol.">
        <title>The Global Catalogue of Microorganisms (GCM) 10K type strain sequencing project: providing services to taxonomists for standard genome sequencing and annotation.</title>
        <authorList>
            <consortium name="The Broad Institute Genomics Platform"/>
            <consortium name="The Broad Institute Genome Sequencing Center for Infectious Disease"/>
            <person name="Wu L."/>
            <person name="Ma J."/>
        </authorList>
    </citation>
    <scope>NUCLEOTIDE SEQUENCE [LARGE SCALE GENOMIC DNA]</scope>
    <source>
        <strain evidence="2">CGMCC 4.1782</strain>
    </source>
</reference>
<proteinExistence type="predicted"/>
<sequence length="62" mass="7059">MKKTSLLLLSLYGALGLLGEQPVLLQLLHTLREFATERLLLEELDVLRQSGQLLHFVLDVLF</sequence>
<keyword evidence="2" id="KW-1185">Reference proteome</keyword>
<gene>
    <name evidence="1" type="ORF">ACFSKP_15185</name>
</gene>
<evidence type="ECO:0008006" key="3">
    <source>
        <dbReference type="Google" id="ProtNLM"/>
    </source>
</evidence>
<dbReference type="RefSeq" id="WP_250430616.1">
    <property type="nucleotide sequence ID" value="NZ_JALPRR010000003.1"/>
</dbReference>